<organism evidence="13 14">
    <name type="scientific">Araneus ventricosus</name>
    <name type="common">Orbweaver spider</name>
    <name type="synonym">Epeira ventricosa</name>
    <dbReference type="NCBI Taxonomy" id="182803"/>
    <lineage>
        <taxon>Eukaryota</taxon>
        <taxon>Metazoa</taxon>
        <taxon>Ecdysozoa</taxon>
        <taxon>Arthropoda</taxon>
        <taxon>Chelicerata</taxon>
        <taxon>Arachnida</taxon>
        <taxon>Araneae</taxon>
        <taxon>Araneomorphae</taxon>
        <taxon>Entelegynae</taxon>
        <taxon>Araneoidea</taxon>
        <taxon>Araneidae</taxon>
        <taxon>Araneus</taxon>
    </lineage>
</organism>
<evidence type="ECO:0000256" key="7">
    <source>
        <dbReference type="ARBA" id="ARBA00023053"/>
    </source>
</evidence>
<accession>A0A4Y2LJV6</accession>
<keyword evidence="3 12" id="KW-0813">Transport</keyword>
<comment type="subcellular location">
    <subcellularLocation>
        <location evidence="1">Membrane</location>
        <topology evidence="1">Multi-pass membrane protein</topology>
    </subcellularLocation>
</comment>
<dbReference type="Gene3D" id="1.10.287.770">
    <property type="entry name" value="YojJ-like"/>
    <property type="match status" value="1"/>
</dbReference>
<keyword evidence="8 12" id="KW-0406">Ion transport</keyword>
<dbReference type="GO" id="GO:0005886">
    <property type="term" value="C:plasma membrane"/>
    <property type="evidence" value="ECO:0007669"/>
    <property type="project" value="TreeGrafter"/>
</dbReference>
<evidence type="ECO:0000256" key="6">
    <source>
        <dbReference type="ARBA" id="ARBA00022989"/>
    </source>
</evidence>
<comment type="caution">
    <text evidence="13">The sequence shown here is derived from an EMBL/GenBank/DDBJ whole genome shotgun (WGS) entry which is preliminary data.</text>
</comment>
<sequence length="392" mass="44693">MENLEFPAVTVCNLNRIQPDNNGIHPETIGLIATPLLMSELISFHGCKMLQNGTNFQNKINGLASNFMKQYDTLNELRQEPSQFIDECSFNGKKCSLDYIKPLTHLRFGNCVTFNSRVTNAEPWRTSETGVKSGLILEIRLITDKGFSQTKGAKIVVHNTNDEPDPEESGYVISPGYETSISLRQTVFRRLPAPYKDNCIDYKSQNKLFIRSKNQCIRSCIQEQNIANCGCIDLTLENLKKIKPCDIMNETQSCCLNEVLLKMANHGTKCNCPLPCFSATYHEKLSRTRLISSALNTSIMFTTSILRDTIYQLEAYEQKVRINIFYSELERYVYEQQPKWTELQLLSYLGNELGVWLGLSLVIIFELFEKVLIILKSVVIAVHAKVFNLPQK</sequence>
<evidence type="ECO:0000256" key="12">
    <source>
        <dbReference type="RuleBase" id="RU000679"/>
    </source>
</evidence>
<proteinExistence type="inferred from homology"/>
<keyword evidence="7" id="KW-0915">Sodium</keyword>
<keyword evidence="6" id="KW-1133">Transmembrane helix</keyword>
<evidence type="ECO:0000256" key="5">
    <source>
        <dbReference type="ARBA" id="ARBA00022692"/>
    </source>
</evidence>
<evidence type="ECO:0000256" key="4">
    <source>
        <dbReference type="ARBA" id="ARBA00022461"/>
    </source>
</evidence>
<evidence type="ECO:0000256" key="2">
    <source>
        <dbReference type="ARBA" id="ARBA00007193"/>
    </source>
</evidence>
<dbReference type="OrthoDB" id="10051479at2759"/>
<dbReference type="EMBL" id="BGPR01005981">
    <property type="protein sequence ID" value="GBN15065.1"/>
    <property type="molecule type" value="Genomic_DNA"/>
</dbReference>
<dbReference type="Pfam" id="PF00858">
    <property type="entry name" value="ASC"/>
    <property type="match status" value="1"/>
</dbReference>
<evidence type="ECO:0000313" key="13">
    <source>
        <dbReference type="EMBL" id="GBN15065.1"/>
    </source>
</evidence>
<evidence type="ECO:0000313" key="14">
    <source>
        <dbReference type="Proteomes" id="UP000499080"/>
    </source>
</evidence>
<comment type="similarity">
    <text evidence="2 12">Belongs to the amiloride-sensitive sodium channel (TC 1.A.6) family.</text>
</comment>
<dbReference type="PRINTS" id="PR01078">
    <property type="entry name" value="AMINACHANNEL"/>
</dbReference>
<dbReference type="Proteomes" id="UP000499080">
    <property type="component" value="Unassembled WGS sequence"/>
</dbReference>
<dbReference type="GO" id="GO:0015280">
    <property type="term" value="F:ligand-gated sodium channel activity"/>
    <property type="evidence" value="ECO:0007669"/>
    <property type="project" value="TreeGrafter"/>
</dbReference>
<evidence type="ECO:0000256" key="1">
    <source>
        <dbReference type="ARBA" id="ARBA00004141"/>
    </source>
</evidence>
<dbReference type="Gene3D" id="2.60.470.10">
    <property type="entry name" value="Acid-sensing ion channels like domains"/>
    <property type="match status" value="1"/>
</dbReference>
<keyword evidence="9" id="KW-0472">Membrane</keyword>
<evidence type="ECO:0000256" key="10">
    <source>
        <dbReference type="ARBA" id="ARBA00023201"/>
    </source>
</evidence>
<dbReference type="InterPro" id="IPR001873">
    <property type="entry name" value="ENaC"/>
</dbReference>
<keyword evidence="10 12" id="KW-0739">Sodium transport</keyword>
<dbReference type="AlphaFoldDB" id="A0A4Y2LJV6"/>
<dbReference type="PANTHER" id="PTHR11690:SF248">
    <property type="entry name" value="PICKPOCKET 17, ISOFORM A"/>
    <property type="match status" value="1"/>
</dbReference>
<gene>
    <name evidence="13" type="primary">mec-10_7</name>
    <name evidence="13" type="ORF">AVEN_209778_1</name>
</gene>
<keyword evidence="4 12" id="KW-0894">Sodium channel</keyword>
<evidence type="ECO:0000256" key="11">
    <source>
        <dbReference type="ARBA" id="ARBA00023303"/>
    </source>
</evidence>
<dbReference type="PANTHER" id="PTHR11690">
    <property type="entry name" value="AMILORIDE-SENSITIVE SODIUM CHANNEL-RELATED"/>
    <property type="match status" value="1"/>
</dbReference>
<evidence type="ECO:0000256" key="8">
    <source>
        <dbReference type="ARBA" id="ARBA00023065"/>
    </source>
</evidence>
<evidence type="ECO:0000256" key="3">
    <source>
        <dbReference type="ARBA" id="ARBA00022448"/>
    </source>
</evidence>
<evidence type="ECO:0000256" key="9">
    <source>
        <dbReference type="ARBA" id="ARBA00023136"/>
    </source>
</evidence>
<name>A0A4Y2LJV6_ARAVE</name>
<keyword evidence="5 12" id="KW-0812">Transmembrane</keyword>
<keyword evidence="11 12" id="KW-0407">Ion channel</keyword>
<reference evidence="13 14" key="1">
    <citation type="journal article" date="2019" name="Sci. Rep.">
        <title>Orb-weaving spider Araneus ventricosus genome elucidates the spidroin gene catalogue.</title>
        <authorList>
            <person name="Kono N."/>
            <person name="Nakamura H."/>
            <person name="Ohtoshi R."/>
            <person name="Moran D.A.P."/>
            <person name="Shinohara A."/>
            <person name="Yoshida Y."/>
            <person name="Fujiwara M."/>
            <person name="Mori M."/>
            <person name="Tomita M."/>
            <person name="Arakawa K."/>
        </authorList>
    </citation>
    <scope>NUCLEOTIDE SEQUENCE [LARGE SCALE GENOMIC DNA]</scope>
</reference>
<protein>
    <submittedName>
        <fullName evidence="13">Degenerin mec-10</fullName>
    </submittedName>
</protein>
<keyword evidence="14" id="KW-1185">Reference proteome</keyword>